<evidence type="ECO:0000313" key="3">
    <source>
        <dbReference type="Proteomes" id="UP000294853"/>
    </source>
</evidence>
<keyword evidence="1" id="KW-0732">Signal</keyword>
<dbReference type="RefSeq" id="WP_135267314.1">
    <property type="nucleotide sequence ID" value="NZ_CP038436.1"/>
</dbReference>
<feature type="signal peptide" evidence="1">
    <location>
        <begin position="1"/>
        <end position="25"/>
    </location>
</feature>
<protein>
    <submittedName>
        <fullName evidence="2">Uncharacterized protein</fullName>
    </submittedName>
</protein>
<dbReference type="AlphaFoldDB" id="A0A4V1BM68"/>
<evidence type="ECO:0000256" key="1">
    <source>
        <dbReference type="SAM" id="SignalP"/>
    </source>
</evidence>
<proteinExistence type="predicted"/>
<feature type="chain" id="PRO_5039238503" evidence="1">
    <location>
        <begin position="26"/>
        <end position="306"/>
    </location>
</feature>
<dbReference type="EMBL" id="CP038436">
    <property type="protein sequence ID" value="QBX55322.1"/>
    <property type="molecule type" value="Genomic_DNA"/>
</dbReference>
<evidence type="ECO:0000313" key="2">
    <source>
        <dbReference type="EMBL" id="QBX55322.1"/>
    </source>
</evidence>
<dbReference type="KEGG" id="nsn:EXE58_07540"/>
<reference evidence="2 3" key="1">
    <citation type="submission" date="2019-03" db="EMBL/GenBank/DDBJ databases">
        <title>Three New Species of Nocardioides, Nocardioides euryhalodurans sp. nov., Nocardioides seonyuensis sp. nov. and Nocardioides eburneoflavus sp. nov. Iolated from Soil.</title>
        <authorList>
            <person name="Roh S.G."/>
            <person name="Lee C."/>
            <person name="Kim M.-K."/>
            <person name="Kim S.B."/>
        </authorList>
    </citation>
    <scope>NUCLEOTIDE SEQUENCE [LARGE SCALE GENOMIC DNA]</scope>
    <source>
        <strain evidence="2 3">MMS17-SY207-3</strain>
    </source>
</reference>
<dbReference type="Proteomes" id="UP000294853">
    <property type="component" value="Chromosome"/>
</dbReference>
<sequence length="306" mass="31796">MLKPLPLRAVLPVVALVAGSATVVAAPATAGSAAVPSSHVKECTDAGLANAAAMTQVSSASAAESSGGLTSKASAWVYSVAGSADRCVVTRTVGAKVPRKARRSSDHSVGYLSRTDGRVVLDTGEVLPLNDAMSGLGGATGRSQVMAQVMAVTETERISPEDAEFLPPALAGLAGHDATLELSTYRIDLYSQAWTTTRLAKPLSKAQVRKKRAAELRLAATRHEARVAGIKAAREAQLAIAATETGLAATWRTFLAEDAYTRDIGFARASLRASKQLARQHAAEAGRGTDTREAYLHQIALSVPLG</sequence>
<keyword evidence="3" id="KW-1185">Reference proteome</keyword>
<accession>A0A4V1BM68</accession>
<gene>
    <name evidence="2" type="ORF">EXE58_07540</name>
</gene>
<organism evidence="2 3">
    <name type="scientific">Nocardioides seonyuensis</name>
    <dbReference type="NCBI Taxonomy" id="2518371"/>
    <lineage>
        <taxon>Bacteria</taxon>
        <taxon>Bacillati</taxon>
        <taxon>Actinomycetota</taxon>
        <taxon>Actinomycetes</taxon>
        <taxon>Propionibacteriales</taxon>
        <taxon>Nocardioidaceae</taxon>
        <taxon>Nocardioides</taxon>
    </lineage>
</organism>
<name>A0A4V1BM68_9ACTN</name>